<keyword evidence="12" id="KW-1185">Reference proteome</keyword>
<comment type="caution">
    <text evidence="11">The sequence shown here is derived from an EMBL/GenBank/DDBJ whole genome shotgun (WGS) entry which is preliminary data.</text>
</comment>
<evidence type="ECO:0000256" key="7">
    <source>
        <dbReference type="RuleBase" id="RU365068"/>
    </source>
</evidence>
<evidence type="ECO:0000259" key="10">
    <source>
        <dbReference type="PROSITE" id="PS51194"/>
    </source>
</evidence>
<protein>
    <recommendedName>
        <fullName evidence="7">ATP-dependent RNA helicase</fullName>
        <ecNumber evidence="7">3.6.4.13</ecNumber>
    </recommendedName>
</protein>
<keyword evidence="5 7" id="KW-0694">RNA-binding</keyword>
<evidence type="ECO:0000313" key="12">
    <source>
        <dbReference type="Proteomes" id="UP001189429"/>
    </source>
</evidence>
<comment type="catalytic activity">
    <reaction evidence="7">
        <text>ATP + H2O = ADP + phosphate + H(+)</text>
        <dbReference type="Rhea" id="RHEA:13065"/>
        <dbReference type="ChEBI" id="CHEBI:15377"/>
        <dbReference type="ChEBI" id="CHEBI:15378"/>
        <dbReference type="ChEBI" id="CHEBI:30616"/>
        <dbReference type="ChEBI" id="CHEBI:43474"/>
        <dbReference type="ChEBI" id="CHEBI:456216"/>
        <dbReference type="EC" id="3.6.4.13"/>
    </reaction>
</comment>
<dbReference type="Gene3D" id="3.40.50.300">
    <property type="entry name" value="P-loop containing nucleotide triphosphate hydrolases"/>
    <property type="match status" value="2"/>
</dbReference>
<evidence type="ECO:0000256" key="2">
    <source>
        <dbReference type="ARBA" id="ARBA00022801"/>
    </source>
</evidence>
<name>A0ABN9RNU4_9DINO</name>
<evidence type="ECO:0000256" key="5">
    <source>
        <dbReference type="ARBA" id="ARBA00022884"/>
    </source>
</evidence>
<keyword evidence="3 6" id="KW-0347">Helicase</keyword>
<gene>
    <name evidence="11" type="ORF">PCOR1329_LOCUS21757</name>
</gene>
<keyword evidence="4 6" id="KW-0067">ATP-binding</keyword>
<comment type="domain">
    <text evidence="7">The Q motif is unique to and characteristic of the DEAD box family of RNA helicases and controls ATP binding and hydrolysis.</text>
</comment>
<sequence length="317" mass="34827">MFSSLFEHLHTLVLDEADRLLSLGFLDEIKEIISYLPAMRRSMLFSATMSDSVMDVAVRCCRGNYKYVDCVDEAEAATATAVAQSYVSVPGHQCLPVLYNLLMNEMVSDPFGYKVIVFFATARLTMFMARFFRQQLHIPVQEIHRRRDAAARQAAQGWFRAGQSGILFSSDVSARGMDYPNVSLVVQLGAPPTRDMYIRGREIRTRPPPPARPIRGPGSRVYGSMAKPGGAHTAAAAKDGPGRQAVDLSRFPRPNVGRPEAEPRAPQVRGASEEGEFEAAAVGLRGPSRRHSEQSVTEASGRPHGSKQHAPSRAELT</sequence>
<dbReference type="Pfam" id="PF00270">
    <property type="entry name" value="DEAD"/>
    <property type="match status" value="1"/>
</dbReference>
<comment type="similarity">
    <text evidence="6">Belongs to the DEAD box helicase family.</text>
</comment>
<accession>A0ABN9RNU4</accession>
<keyword evidence="1 6" id="KW-0547">Nucleotide-binding</keyword>
<dbReference type="InterPro" id="IPR000629">
    <property type="entry name" value="RNA-helicase_DEAD-box_CS"/>
</dbReference>
<feature type="domain" description="Helicase ATP-binding" evidence="9">
    <location>
        <begin position="1"/>
        <end position="67"/>
    </location>
</feature>
<comment type="function">
    <text evidence="7">RNA helicase.</text>
</comment>
<evidence type="ECO:0000256" key="1">
    <source>
        <dbReference type="ARBA" id="ARBA00022741"/>
    </source>
</evidence>
<dbReference type="InterPro" id="IPR001650">
    <property type="entry name" value="Helicase_C-like"/>
</dbReference>
<dbReference type="InterPro" id="IPR014001">
    <property type="entry name" value="Helicase_ATP-bd"/>
</dbReference>
<keyword evidence="2 6" id="KW-0378">Hydrolase</keyword>
<dbReference type="PROSITE" id="PS00039">
    <property type="entry name" value="DEAD_ATP_HELICASE"/>
    <property type="match status" value="1"/>
</dbReference>
<feature type="domain" description="Helicase C-terminal" evidence="10">
    <location>
        <begin position="94"/>
        <end position="272"/>
    </location>
</feature>
<proteinExistence type="inferred from homology"/>
<dbReference type="InterPro" id="IPR011545">
    <property type="entry name" value="DEAD/DEAH_box_helicase_dom"/>
</dbReference>
<evidence type="ECO:0000256" key="3">
    <source>
        <dbReference type="ARBA" id="ARBA00022806"/>
    </source>
</evidence>
<dbReference type="PANTHER" id="PTHR24031">
    <property type="entry name" value="RNA HELICASE"/>
    <property type="match status" value="1"/>
</dbReference>
<evidence type="ECO:0000313" key="11">
    <source>
        <dbReference type="EMBL" id="CAK0819880.1"/>
    </source>
</evidence>
<organism evidence="11 12">
    <name type="scientific">Prorocentrum cordatum</name>
    <dbReference type="NCBI Taxonomy" id="2364126"/>
    <lineage>
        <taxon>Eukaryota</taxon>
        <taxon>Sar</taxon>
        <taxon>Alveolata</taxon>
        <taxon>Dinophyceae</taxon>
        <taxon>Prorocentrales</taxon>
        <taxon>Prorocentraceae</taxon>
        <taxon>Prorocentrum</taxon>
    </lineage>
</organism>
<dbReference type="InterPro" id="IPR027417">
    <property type="entry name" value="P-loop_NTPase"/>
</dbReference>
<evidence type="ECO:0000256" key="8">
    <source>
        <dbReference type="SAM" id="MobiDB-lite"/>
    </source>
</evidence>
<dbReference type="Proteomes" id="UP001189429">
    <property type="component" value="Unassembled WGS sequence"/>
</dbReference>
<reference evidence="11" key="1">
    <citation type="submission" date="2023-10" db="EMBL/GenBank/DDBJ databases">
        <authorList>
            <person name="Chen Y."/>
            <person name="Shah S."/>
            <person name="Dougan E. K."/>
            <person name="Thang M."/>
            <person name="Chan C."/>
        </authorList>
    </citation>
    <scope>NUCLEOTIDE SEQUENCE [LARGE SCALE GENOMIC DNA]</scope>
</reference>
<dbReference type="SMART" id="SM00490">
    <property type="entry name" value="HELICc"/>
    <property type="match status" value="1"/>
</dbReference>
<feature type="compositionally biased region" description="Low complexity" evidence="8">
    <location>
        <begin position="213"/>
        <end position="239"/>
    </location>
</feature>
<dbReference type="EMBL" id="CAUYUJ010007194">
    <property type="protein sequence ID" value="CAK0819880.1"/>
    <property type="molecule type" value="Genomic_DNA"/>
</dbReference>
<evidence type="ECO:0000256" key="4">
    <source>
        <dbReference type="ARBA" id="ARBA00022840"/>
    </source>
</evidence>
<dbReference type="Pfam" id="PF00271">
    <property type="entry name" value="Helicase_C"/>
    <property type="match status" value="1"/>
</dbReference>
<dbReference type="SUPFAM" id="SSF52540">
    <property type="entry name" value="P-loop containing nucleoside triphosphate hydrolases"/>
    <property type="match status" value="1"/>
</dbReference>
<dbReference type="PROSITE" id="PS51192">
    <property type="entry name" value="HELICASE_ATP_BIND_1"/>
    <property type="match status" value="1"/>
</dbReference>
<evidence type="ECO:0000259" key="9">
    <source>
        <dbReference type="PROSITE" id="PS51192"/>
    </source>
</evidence>
<evidence type="ECO:0000256" key="6">
    <source>
        <dbReference type="RuleBase" id="RU000492"/>
    </source>
</evidence>
<dbReference type="PROSITE" id="PS51194">
    <property type="entry name" value="HELICASE_CTER"/>
    <property type="match status" value="1"/>
</dbReference>
<dbReference type="EC" id="3.6.4.13" evidence="7"/>
<feature type="region of interest" description="Disordered" evidence="8">
    <location>
        <begin position="199"/>
        <end position="317"/>
    </location>
</feature>